<dbReference type="AlphaFoldDB" id="A0A9X1YPF7"/>
<dbReference type="GO" id="GO:0005737">
    <property type="term" value="C:cytoplasm"/>
    <property type="evidence" value="ECO:0007669"/>
    <property type="project" value="TreeGrafter"/>
</dbReference>
<sequence>MTSDDAFPSLSTKRLQLREIVASDAPALLAIHGDAEAMKWFGTDPLADLEAAEKVIAGFANLRQQPSPGVRWGIVHADPARGGALLGTCGVFRWNRGWRTCLTGYELARHAQGRGYMAEALRAIFAWAFDRMDVERIEAQVHPLNAPSLKLLKSLGFVEEGLLREAGLWMGERRDLVQLGLLQREFVRG</sequence>
<dbReference type="PANTHER" id="PTHR43441:SF11">
    <property type="entry name" value="RIBOSOMAL-PROTEIN-SERINE ACETYLTRANSFERASE"/>
    <property type="match status" value="1"/>
</dbReference>
<name>A0A9X1YPF7_9BURK</name>
<dbReference type="PANTHER" id="PTHR43441">
    <property type="entry name" value="RIBOSOMAL-PROTEIN-SERINE ACETYLTRANSFERASE"/>
    <property type="match status" value="1"/>
</dbReference>
<evidence type="ECO:0000259" key="1">
    <source>
        <dbReference type="PROSITE" id="PS51186"/>
    </source>
</evidence>
<dbReference type="InterPro" id="IPR016181">
    <property type="entry name" value="Acyl_CoA_acyltransferase"/>
</dbReference>
<evidence type="ECO:0000313" key="2">
    <source>
        <dbReference type="EMBL" id="MCK9689310.1"/>
    </source>
</evidence>
<dbReference type="InterPro" id="IPR000182">
    <property type="entry name" value="GNAT_dom"/>
</dbReference>
<dbReference type="PROSITE" id="PS51186">
    <property type="entry name" value="GNAT"/>
    <property type="match status" value="1"/>
</dbReference>
<dbReference type="EMBL" id="JAJLJH010000013">
    <property type="protein sequence ID" value="MCK9689310.1"/>
    <property type="molecule type" value="Genomic_DNA"/>
</dbReference>
<reference evidence="2" key="1">
    <citation type="submission" date="2021-11" db="EMBL/GenBank/DDBJ databases">
        <title>BS-T2-15 a new species belonging to the Comamonadaceae family isolated from the soil of a French oak forest.</title>
        <authorList>
            <person name="Mieszkin S."/>
            <person name="Alain K."/>
        </authorList>
    </citation>
    <scope>NUCLEOTIDE SEQUENCE</scope>
    <source>
        <strain evidence="2">BS-T2-15</strain>
    </source>
</reference>
<comment type="caution">
    <text evidence="2">The sequence shown here is derived from an EMBL/GenBank/DDBJ whole genome shotgun (WGS) entry which is preliminary data.</text>
</comment>
<accession>A0A9X1YPF7</accession>
<dbReference type="Gene3D" id="3.40.630.30">
    <property type="match status" value="1"/>
</dbReference>
<dbReference type="Pfam" id="PF13302">
    <property type="entry name" value="Acetyltransf_3"/>
    <property type="match status" value="1"/>
</dbReference>
<dbReference type="GO" id="GO:1990189">
    <property type="term" value="F:protein N-terminal-serine acetyltransferase activity"/>
    <property type="evidence" value="ECO:0007669"/>
    <property type="project" value="TreeGrafter"/>
</dbReference>
<dbReference type="GO" id="GO:0008999">
    <property type="term" value="F:protein-N-terminal-alanine acetyltransferase activity"/>
    <property type="evidence" value="ECO:0007669"/>
    <property type="project" value="TreeGrafter"/>
</dbReference>
<evidence type="ECO:0000313" key="3">
    <source>
        <dbReference type="Proteomes" id="UP001139353"/>
    </source>
</evidence>
<feature type="domain" description="N-acetyltransferase" evidence="1">
    <location>
        <begin position="15"/>
        <end position="175"/>
    </location>
</feature>
<dbReference type="SUPFAM" id="SSF55729">
    <property type="entry name" value="Acyl-CoA N-acyltransferases (Nat)"/>
    <property type="match status" value="1"/>
</dbReference>
<dbReference type="Proteomes" id="UP001139353">
    <property type="component" value="Unassembled WGS sequence"/>
</dbReference>
<dbReference type="RefSeq" id="WP_275685359.1">
    <property type="nucleotide sequence ID" value="NZ_JAJLJH010000013.1"/>
</dbReference>
<gene>
    <name evidence="2" type="ORF">LPC04_26635</name>
</gene>
<keyword evidence="3" id="KW-1185">Reference proteome</keyword>
<proteinExistence type="predicted"/>
<organism evidence="2 3">
    <name type="scientific">Scleromatobacter humisilvae</name>
    <dbReference type="NCBI Taxonomy" id="2897159"/>
    <lineage>
        <taxon>Bacteria</taxon>
        <taxon>Pseudomonadati</taxon>
        <taxon>Pseudomonadota</taxon>
        <taxon>Betaproteobacteria</taxon>
        <taxon>Burkholderiales</taxon>
        <taxon>Sphaerotilaceae</taxon>
        <taxon>Scleromatobacter</taxon>
    </lineage>
</organism>
<dbReference type="InterPro" id="IPR051908">
    <property type="entry name" value="Ribosomal_N-acetyltransferase"/>
</dbReference>
<protein>
    <submittedName>
        <fullName evidence="2">GNAT family N-acetyltransferase</fullName>
    </submittedName>
</protein>